<proteinExistence type="predicted"/>
<evidence type="ECO:0000313" key="1">
    <source>
        <dbReference type="EMBL" id="CDZ86705.1"/>
    </source>
</evidence>
<accession>A0A078LIS1</accession>
<gene>
    <name evidence="1" type="ORF">BN1086_04958</name>
</gene>
<reference evidence="1" key="1">
    <citation type="submission" date="2014-06" db="EMBL/GenBank/DDBJ databases">
        <authorList>
            <person name="Urmite Genomes Urmite Genomes"/>
        </authorList>
    </citation>
    <scope>NUCLEOTIDE SEQUENCE</scope>
</reference>
<organism evidence="1">
    <name type="scientific">Citrobacter koseri</name>
    <name type="common">Citrobacter diversus</name>
    <dbReference type="NCBI Taxonomy" id="545"/>
    <lineage>
        <taxon>Bacteria</taxon>
        <taxon>Pseudomonadati</taxon>
        <taxon>Pseudomonadota</taxon>
        <taxon>Gammaproteobacteria</taxon>
        <taxon>Enterobacterales</taxon>
        <taxon>Enterobacteriaceae</taxon>
        <taxon>Citrobacter</taxon>
    </lineage>
</organism>
<sequence length="78" mass="9187">MSKSADSPSTMFIEMALPFYALMRLMMVGRKEIEALPTRYVALGHHIDQALIERWQFVFMVCRYLKRRISVEYIAITN</sequence>
<dbReference type="AlphaFoldDB" id="A0A078LIS1"/>
<dbReference type="EMBL" id="LK931338">
    <property type="protein sequence ID" value="CDZ86705.1"/>
    <property type="molecule type" value="Genomic_DNA"/>
</dbReference>
<dbReference type="PATRIC" id="fig|545.12.peg.4997"/>
<name>A0A078LIS1_CITKO</name>
<protein>
    <submittedName>
        <fullName evidence="1">Uncharacterized protein</fullName>
    </submittedName>
</protein>